<keyword evidence="5" id="KW-0472">Membrane</keyword>
<evidence type="ECO:0000256" key="6">
    <source>
        <dbReference type="ARBA" id="ARBA00023237"/>
    </source>
</evidence>
<protein>
    <submittedName>
        <fullName evidence="8">Heme receptorHasR/TonB-dependent receptor</fullName>
    </submittedName>
</protein>
<organism evidence="8 9">
    <name type="scientific">Providencia sneebia DSM 19967</name>
    <dbReference type="NCBI Taxonomy" id="1141660"/>
    <lineage>
        <taxon>Bacteria</taxon>
        <taxon>Pseudomonadati</taxon>
        <taxon>Pseudomonadota</taxon>
        <taxon>Gammaproteobacteria</taxon>
        <taxon>Enterobacterales</taxon>
        <taxon>Morganellaceae</taxon>
        <taxon>Providencia</taxon>
    </lineage>
</organism>
<evidence type="ECO:0000256" key="1">
    <source>
        <dbReference type="ARBA" id="ARBA00004571"/>
    </source>
</evidence>
<dbReference type="InterPro" id="IPR039426">
    <property type="entry name" value="TonB-dep_rcpt-like"/>
</dbReference>
<evidence type="ECO:0000313" key="8">
    <source>
        <dbReference type="EMBL" id="EKT60954.1"/>
    </source>
</evidence>
<dbReference type="InterPro" id="IPR036942">
    <property type="entry name" value="Beta-barrel_TonB_sf"/>
</dbReference>
<keyword evidence="8" id="KW-0675">Receptor</keyword>
<dbReference type="HOGENOM" id="CLU_008287_19_1_6"/>
<proteinExistence type="predicted"/>
<feature type="domain" description="TonB-dependent receptor plug" evidence="7">
    <location>
        <begin position="56"/>
        <end position="161"/>
    </location>
</feature>
<evidence type="ECO:0000313" key="9">
    <source>
        <dbReference type="Proteomes" id="UP000010290"/>
    </source>
</evidence>
<accession>K8WK77</accession>
<keyword evidence="2" id="KW-0813">Transport</keyword>
<dbReference type="AlphaFoldDB" id="K8WK77"/>
<comment type="subcellular location">
    <subcellularLocation>
        <location evidence="1">Cell outer membrane</location>
        <topology evidence="1">Multi-pass membrane protein</topology>
    </subcellularLocation>
</comment>
<dbReference type="Pfam" id="PF07715">
    <property type="entry name" value="Plug"/>
    <property type="match status" value="1"/>
</dbReference>
<dbReference type="GO" id="GO:0033214">
    <property type="term" value="P:siderophore-iron import into cell"/>
    <property type="evidence" value="ECO:0007669"/>
    <property type="project" value="TreeGrafter"/>
</dbReference>
<sequence>MKLNSVTMAIMATLCIPTISSAEQEKEDLGNIAVQDSAKTIKERDNQGYDSQYDKNGSRIYLGKDLVERYKGTSSADVLNSAIGVYSGDARNSSALDPNIRGIQGQERVPVTVDGTEQAITVYRGYNGANNRNYIDPNLISSIEIEKSGSLTSDIKTSTGGGIAIKTIGIDDIVDPNEKFGISLKLETSSNSVKPRIPNLSYGQDYRDIPILTKDYFSVFNDPVVNIVPKSRGNAGFFNFKDNGGRIAIGTRQARFNLMAVYSYRKQGNYFAGNNGAHQYREPIQLNDLNNRALELGPDPYLPFAANVFEPSKEVTNTSNEMESYLTKANLYLTDSQILQLGFRHSKNTYGEIMPSRLGYREIEGKNVLPQWPLSRFTVNAYQAEYAWKPENNPWVNLNMNLWMTEAVGNTHTSGGFPREAKQIDYEFLYEKVRDSNIDGTLINTAKTNSINDRIGFNLRNTFALTSDLDLTVSGSMLKEKLDSNDTLPPKSASPFIASPRKGRRQEHTLAFNINYRPTSWLELEAGAKYIDGWTEDDFLKENILKRTDGFQSTSKRLARKIDYSRILTQDEYNRAVDLGYTGHNGYSDGEILNQIIYPDVDDPDFEVSIRQPHQKSYPGDGEGAITIEHHAEWWPDKDGRYTRKTNPFYNGTIDTRKRAIDPTTGQETYVYDYGDEEPGSEILRQVPEEEQWELPGKQKSYGWAPAFGSNVWLTDDDRIYARYIETVRLPTIFENTVGFSGQSDSLLEHIKFKPERGKTFEFGYSRNLQSLLNVQNNADIKINYYHTIVENIFDRDARLNFTQLQEQRTAGIEAQARYDNGGFYINLGVDYRLQNKVCDDAESAKLDVTNRHNTSECTTAGFPGGFLRTQLQPQYAINANLGLRLLDESLEIGSRIRYTSRAENKDEKKLMKLFPAEYSMANNSPMHWTPTFVADLYANYQIGKNTDIEFLVTNLTDQYYIDPLTRSMMPAPGRTFRLGISSRF</sequence>
<evidence type="ECO:0000256" key="4">
    <source>
        <dbReference type="ARBA" id="ARBA00022692"/>
    </source>
</evidence>
<dbReference type="SUPFAM" id="SSF56935">
    <property type="entry name" value="Porins"/>
    <property type="match status" value="1"/>
</dbReference>
<dbReference type="OrthoDB" id="6046653at2"/>
<gene>
    <name evidence="8" type="ORF">OO7_02656</name>
</gene>
<dbReference type="EMBL" id="AKKN01000003">
    <property type="protein sequence ID" value="EKT60954.1"/>
    <property type="molecule type" value="Genomic_DNA"/>
</dbReference>
<evidence type="ECO:0000256" key="2">
    <source>
        <dbReference type="ARBA" id="ARBA00022448"/>
    </source>
</evidence>
<dbReference type="Proteomes" id="UP000010290">
    <property type="component" value="Chromosome"/>
</dbReference>
<dbReference type="Gene3D" id="2.170.130.10">
    <property type="entry name" value="TonB-dependent receptor, plug domain"/>
    <property type="match status" value="1"/>
</dbReference>
<keyword evidence="6" id="KW-0998">Cell outer membrane</keyword>
<evidence type="ECO:0000259" key="7">
    <source>
        <dbReference type="Pfam" id="PF07715"/>
    </source>
</evidence>
<keyword evidence="4" id="KW-0812">Transmembrane</keyword>
<keyword evidence="3" id="KW-1134">Transmembrane beta strand</keyword>
<name>K8WK77_9GAMM</name>
<evidence type="ECO:0000256" key="5">
    <source>
        <dbReference type="ARBA" id="ARBA00023136"/>
    </source>
</evidence>
<dbReference type="PATRIC" id="fig|1141660.3.peg.534"/>
<dbReference type="GO" id="GO:0009279">
    <property type="term" value="C:cell outer membrane"/>
    <property type="evidence" value="ECO:0007669"/>
    <property type="project" value="UniProtKB-SubCell"/>
</dbReference>
<dbReference type="InterPro" id="IPR012910">
    <property type="entry name" value="Plug_dom"/>
</dbReference>
<keyword evidence="9" id="KW-1185">Reference proteome</keyword>
<dbReference type="PANTHER" id="PTHR30442:SF0">
    <property type="entry name" value="FE(3+) DICITRATE TRANSPORT PROTEIN FECA"/>
    <property type="match status" value="1"/>
</dbReference>
<reference evidence="8 9" key="1">
    <citation type="journal article" date="2012" name="BMC Genomics">
        <title>Comparative genomics of bacteria in the genus Providencia isolated from wild Drosophila melanogaster.</title>
        <authorList>
            <person name="Galac M.R."/>
            <person name="Lazzaro B.P."/>
        </authorList>
    </citation>
    <scope>NUCLEOTIDE SEQUENCE [LARGE SCALE GENOMIC DNA]</scope>
    <source>
        <strain evidence="8 9">DSM 19967</strain>
    </source>
</reference>
<dbReference type="PANTHER" id="PTHR30442">
    <property type="entry name" value="IRON III DICITRATE TRANSPORT PROTEIN FECA"/>
    <property type="match status" value="1"/>
</dbReference>
<comment type="caution">
    <text evidence="8">The sequence shown here is derived from an EMBL/GenBank/DDBJ whole genome shotgun (WGS) entry which is preliminary data.</text>
</comment>
<dbReference type="RefSeq" id="WP_008914412.1">
    <property type="nucleotide sequence ID" value="NZ_CM001773.1"/>
</dbReference>
<evidence type="ECO:0000256" key="3">
    <source>
        <dbReference type="ARBA" id="ARBA00022452"/>
    </source>
</evidence>
<dbReference type="Gene3D" id="2.40.170.20">
    <property type="entry name" value="TonB-dependent receptor, beta-barrel domain"/>
    <property type="match status" value="2"/>
</dbReference>
<dbReference type="InterPro" id="IPR037066">
    <property type="entry name" value="Plug_dom_sf"/>
</dbReference>